<comment type="caution">
    <text evidence="1">The sequence shown here is derived from an EMBL/GenBank/DDBJ whole genome shotgun (WGS) entry which is preliminary data.</text>
</comment>
<protein>
    <submittedName>
        <fullName evidence="1">Uncharacterized protein</fullName>
    </submittedName>
</protein>
<evidence type="ECO:0000313" key="1">
    <source>
        <dbReference type="EMBL" id="KAG0444075.1"/>
    </source>
</evidence>
<keyword evidence="2" id="KW-1185">Reference proteome</keyword>
<organism evidence="1 2">
    <name type="scientific">Ixodes persulcatus</name>
    <name type="common">Taiga tick</name>
    <dbReference type="NCBI Taxonomy" id="34615"/>
    <lineage>
        <taxon>Eukaryota</taxon>
        <taxon>Metazoa</taxon>
        <taxon>Ecdysozoa</taxon>
        <taxon>Arthropoda</taxon>
        <taxon>Chelicerata</taxon>
        <taxon>Arachnida</taxon>
        <taxon>Acari</taxon>
        <taxon>Parasitiformes</taxon>
        <taxon>Ixodida</taxon>
        <taxon>Ixodoidea</taxon>
        <taxon>Ixodidae</taxon>
        <taxon>Ixodinae</taxon>
        <taxon>Ixodes</taxon>
    </lineage>
</organism>
<reference evidence="1 2" key="1">
    <citation type="journal article" date="2020" name="Cell">
        <title>Large-Scale Comparative Analyses of Tick Genomes Elucidate Their Genetic Diversity and Vector Capacities.</title>
        <authorList>
            <consortium name="Tick Genome and Microbiome Consortium (TIGMIC)"/>
            <person name="Jia N."/>
            <person name="Wang J."/>
            <person name="Shi W."/>
            <person name="Du L."/>
            <person name="Sun Y."/>
            <person name="Zhan W."/>
            <person name="Jiang J.F."/>
            <person name="Wang Q."/>
            <person name="Zhang B."/>
            <person name="Ji P."/>
            <person name="Bell-Sakyi L."/>
            <person name="Cui X.M."/>
            <person name="Yuan T.T."/>
            <person name="Jiang B.G."/>
            <person name="Yang W.F."/>
            <person name="Lam T.T."/>
            <person name="Chang Q.C."/>
            <person name="Ding S.J."/>
            <person name="Wang X.J."/>
            <person name="Zhu J.G."/>
            <person name="Ruan X.D."/>
            <person name="Zhao L."/>
            <person name="Wei J.T."/>
            <person name="Ye R.Z."/>
            <person name="Que T.C."/>
            <person name="Du C.H."/>
            <person name="Zhou Y.H."/>
            <person name="Cheng J.X."/>
            <person name="Dai P.F."/>
            <person name="Guo W.B."/>
            <person name="Han X.H."/>
            <person name="Huang E.J."/>
            <person name="Li L.F."/>
            <person name="Wei W."/>
            <person name="Gao Y.C."/>
            <person name="Liu J.Z."/>
            <person name="Shao H.Z."/>
            <person name="Wang X."/>
            <person name="Wang C.C."/>
            <person name="Yang T.C."/>
            <person name="Huo Q.B."/>
            <person name="Li W."/>
            <person name="Chen H.Y."/>
            <person name="Chen S.E."/>
            <person name="Zhou L.G."/>
            <person name="Ni X.B."/>
            <person name="Tian J.H."/>
            <person name="Sheng Y."/>
            <person name="Liu T."/>
            <person name="Pan Y.S."/>
            <person name="Xia L.Y."/>
            <person name="Li J."/>
            <person name="Zhao F."/>
            <person name="Cao W.C."/>
        </authorList>
    </citation>
    <scope>NUCLEOTIDE SEQUENCE [LARGE SCALE GENOMIC DNA]</scope>
    <source>
        <strain evidence="1">Iper-2018</strain>
    </source>
</reference>
<evidence type="ECO:0000313" key="2">
    <source>
        <dbReference type="Proteomes" id="UP000805193"/>
    </source>
</evidence>
<name>A0AC60QZ24_IXOPE</name>
<sequence>MEVERKRRLAAVALALTIEDEEDLSCPKPPKLFPKRARNRVRPCFWHFWFHLVQAALALPCLAMDCAAVSARSEESVLRKHLRGLTKNGSTWTGYVESKESFEEFERDLAAAYVSFQTEHSIKLKGRLLFSSQRGHVVVNGDVPFKVVQSVEKGCLFGRDLKKVQDSRSSQEGGADWSAATFQRRKVKLQGTKKKGCTAVMHVKQLEMYPEFKVNLTEQSTKWERQTASKKAMTQLKLALEEEANGKDVLRQHRFCISMSDSESHSNHDIDASCAGYAQPVNQEVSHKICELVQQGVTSVKTMESCLKFYVEDVLFGNKQSPPPTCREFYPTKTDIKNHIQRALRKDRFSAVDQENVIMYVEQLKKKTPTTSCFFRAYQSKSPEDNSRNQDQLQAGSPDCDVLESVARECDKTLLLCIQTEFMKGLMLKYSDDVVCLDATYKTTDYSLPLFLIVVKTASCYAVVGAFIVQFETAEFIEEALNIFKTWNPELSPKFWMVDYSQAEINALSAAFPSSCPVLCDFHREQAWQRWLSKKENEVGDVSAVKKMLRQVACSTNEDELRIGLESLKQSPQWRENEKLQAYVTQKWLSVKEMWVKMYRLDLPFGTNNGTESKNKELKSYLAGNSGRRSLQGLLRVLAEIFFPEKEAQFLRANMSFSPSYRLYHDSVPKFLHGRPPGVTKHIMERLTRASDYGVGDVKAGSEEGTFLIHSANESCGFHEVNFHTPSCTCFDFIKSKLPCKHFAAVFLLIDGWNFSRLPVAYRDGPHMTSHTVTSCTSFQVENSASPSEDPVEEVELGLQKASQQSRRHMKSQIRAQVTPTATATPTPPKPKTGA</sequence>
<dbReference type="Proteomes" id="UP000805193">
    <property type="component" value="Unassembled WGS sequence"/>
</dbReference>
<dbReference type="EMBL" id="JABSTQ010002505">
    <property type="protein sequence ID" value="KAG0444075.1"/>
    <property type="molecule type" value="Genomic_DNA"/>
</dbReference>
<proteinExistence type="predicted"/>
<gene>
    <name evidence="1" type="ORF">HPB47_014201</name>
</gene>
<accession>A0AC60QZ24</accession>